<proteinExistence type="predicted"/>
<name>A0ACB9WV62_CHAAC</name>
<dbReference type="EMBL" id="CM043795">
    <property type="protein sequence ID" value="KAI4817861.1"/>
    <property type="molecule type" value="Genomic_DNA"/>
</dbReference>
<keyword evidence="2" id="KW-1185">Reference proteome</keyword>
<sequence>MMAGVIRILTFICVAGCHQSSAGPVLRPALVVQAGQNVSLTCNMTSCLEFTWYVVRSNQLLPLLTVTESKLKDISVSFNAAVSRFGASGEMESGTLTLHILQAEEQDAGLYFCSGRCSGATHVNRGMHLVVDGVAGCQQGSHVGLCGCGFFLLD</sequence>
<protein>
    <submittedName>
        <fullName evidence="1">Uncharacterized protein</fullName>
    </submittedName>
</protein>
<evidence type="ECO:0000313" key="2">
    <source>
        <dbReference type="Proteomes" id="UP001057452"/>
    </source>
</evidence>
<evidence type="ECO:0000313" key="1">
    <source>
        <dbReference type="EMBL" id="KAI4817861.1"/>
    </source>
</evidence>
<organism evidence="1 2">
    <name type="scientific">Chaenocephalus aceratus</name>
    <name type="common">Blackfin icefish</name>
    <name type="synonym">Chaenichthys aceratus</name>
    <dbReference type="NCBI Taxonomy" id="36190"/>
    <lineage>
        <taxon>Eukaryota</taxon>
        <taxon>Metazoa</taxon>
        <taxon>Chordata</taxon>
        <taxon>Craniata</taxon>
        <taxon>Vertebrata</taxon>
        <taxon>Euteleostomi</taxon>
        <taxon>Actinopterygii</taxon>
        <taxon>Neopterygii</taxon>
        <taxon>Teleostei</taxon>
        <taxon>Neoteleostei</taxon>
        <taxon>Acanthomorphata</taxon>
        <taxon>Eupercaria</taxon>
        <taxon>Perciformes</taxon>
        <taxon>Notothenioidei</taxon>
        <taxon>Channichthyidae</taxon>
        <taxon>Chaenocephalus</taxon>
    </lineage>
</organism>
<accession>A0ACB9WV62</accession>
<dbReference type="Proteomes" id="UP001057452">
    <property type="component" value="Chromosome 11"/>
</dbReference>
<gene>
    <name evidence="1" type="ORF">KUCAC02_011234</name>
</gene>
<comment type="caution">
    <text evidence="1">The sequence shown here is derived from an EMBL/GenBank/DDBJ whole genome shotgun (WGS) entry which is preliminary data.</text>
</comment>
<reference evidence="1" key="1">
    <citation type="submission" date="2022-05" db="EMBL/GenBank/DDBJ databases">
        <title>Chromosome-level genome of Chaenocephalus aceratus.</title>
        <authorList>
            <person name="Park H."/>
        </authorList>
    </citation>
    <scope>NUCLEOTIDE SEQUENCE</scope>
    <source>
        <strain evidence="1">KU_202001</strain>
    </source>
</reference>